<gene>
    <name evidence="1" type="ORF">ALE3EI_0281</name>
</gene>
<dbReference type="Pfam" id="PF13715">
    <property type="entry name" value="CarbopepD_reg_2"/>
    <property type="match status" value="1"/>
</dbReference>
<protein>
    <submittedName>
        <fullName evidence="1">Uncharacterized protein</fullName>
    </submittedName>
</protein>
<dbReference type="Proteomes" id="UP000515514">
    <property type="component" value="Chromosome"/>
</dbReference>
<dbReference type="KEGG" id="alti:ALE3EI_0281"/>
<accession>A0A7G8PRA3</accession>
<organism evidence="1 2">
    <name type="scientific">Constantimarinum furrinae</name>
    <dbReference type="NCBI Taxonomy" id="2562285"/>
    <lineage>
        <taxon>Bacteria</taxon>
        <taxon>Pseudomonadati</taxon>
        <taxon>Bacteroidota</taxon>
        <taxon>Flavobacteriia</taxon>
        <taxon>Flavobacteriales</taxon>
        <taxon>Flavobacteriaceae</taxon>
        <taxon>Altibacter/Constantimarinum group</taxon>
        <taxon>Constantimarinum</taxon>
    </lineage>
</organism>
<reference evidence="1 2" key="1">
    <citation type="submission" date="2020-04" db="EMBL/GenBank/DDBJ databases">
        <title>Genome sequence of Altibacter aquimarinus strain ALE3EI.</title>
        <authorList>
            <person name="Oh H.-M."/>
            <person name="Jang D."/>
        </authorList>
    </citation>
    <scope>NUCLEOTIDE SEQUENCE [LARGE SCALE GENOMIC DNA]</scope>
    <source>
        <strain evidence="1 2">ALE3EI</strain>
    </source>
</reference>
<dbReference type="InterPro" id="IPR008969">
    <property type="entry name" value="CarboxyPept-like_regulatory"/>
</dbReference>
<evidence type="ECO:0000313" key="1">
    <source>
        <dbReference type="EMBL" id="QNJ96869.1"/>
    </source>
</evidence>
<keyword evidence="2" id="KW-1185">Reference proteome</keyword>
<evidence type="ECO:0000313" key="2">
    <source>
        <dbReference type="Proteomes" id="UP000515514"/>
    </source>
</evidence>
<name>A0A7G8PRA3_9FLAO</name>
<dbReference type="AlphaFoldDB" id="A0A7G8PRA3"/>
<dbReference type="RefSeq" id="WP_186990103.1">
    <property type="nucleotide sequence ID" value="NZ_CP052909.1"/>
</dbReference>
<dbReference type="SUPFAM" id="SSF49464">
    <property type="entry name" value="Carboxypeptidase regulatory domain-like"/>
    <property type="match status" value="1"/>
</dbReference>
<sequence length="248" mass="28054">MSCLLLPLFMQAQTQVLQGKVTNEIEVEGIHILNTSSRYNSITDAYGNFAITVKVNDTLVFSSVNYMPESLPVTPEIFEKGVMLVKLSEMVNELDEVVLGPNLSGNLLTDIKNIKTEDEFNFDDVGIPGFKGEPEEKIVPIVPYLGLATAVDLEALYKHLSGYYKKLRIQRKWDAQNSAVAHIISYYGPDFFSEAFKIPENRLYDFLLYCIETSSIQTDFNTQHYAGVLSVLEEKSVIYVERLSKKEE</sequence>
<proteinExistence type="predicted"/>
<dbReference type="EMBL" id="CP052909">
    <property type="protein sequence ID" value="QNJ96869.1"/>
    <property type="molecule type" value="Genomic_DNA"/>
</dbReference>